<accession>A0A7I7L9G8</accession>
<organism evidence="1 2">
    <name type="scientific">Mycobacterium shottsii</name>
    <dbReference type="NCBI Taxonomy" id="133549"/>
    <lineage>
        <taxon>Bacteria</taxon>
        <taxon>Bacillati</taxon>
        <taxon>Actinomycetota</taxon>
        <taxon>Actinomycetes</taxon>
        <taxon>Mycobacteriales</taxon>
        <taxon>Mycobacteriaceae</taxon>
        <taxon>Mycobacterium</taxon>
        <taxon>Mycobacterium ulcerans group</taxon>
    </lineage>
</organism>
<evidence type="ECO:0000313" key="1">
    <source>
        <dbReference type="EMBL" id="BBX56395.1"/>
    </source>
</evidence>
<dbReference type="AlphaFoldDB" id="A0A7I7L9G8"/>
<reference evidence="1 2" key="1">
    <citation type="journal article" date="2019" name="Emerg. Microbes Infect.">
        <title>Comprehensive subspecies identification of 175 nontuberculous mycobacteria species based on 7547 genomic profiles.</title>
        <authorList>
            <person name="Matsumoto Y."/>
            <person name="Kinjo T."/>
            <person name="Motooka D."/>
            <person name="Nabeya D."/>
            <person name="Jung N."/>
            <person name="Uechi K."/>
            <person name="Horii T."/>
            <person name="Iida T."/>
            <person name="Fujita J."/>
            <person name="Nakamura S."/>
        </authorList>
    </citation>
    <scope>NUCLEOTIDE SEQUENCE [LARGE SCALE GENOMIC DNA]</scope>
    <source>
        <strain evidence="1 2">JCM 12657</strain>
    </source>
</reference>
<name>A0A7I7L9G8_9MYCO</name>
<gene>
    <name evidence="1" type="ORF">MSHO_17400</name>
</gene>
<keyword evidence="2" id="KW-1185">Reference proteome</keyword>
<dbReference type="KEGG" id="msho:MSHO_17400"/>
<proteinExistence type="predicted"/>
<dbReference type="Proteomes" id="UP000467164">
    <property type="component" value="Chromosome"/>
</dbReference>
<evidence type="ECO:0000313" key="2">
    <source>
        <dbReference type="Proteomes" id="UP000467164"/>
    </source>
</evidence>
<sequence>MTSSRPARYPIPVLGTTLGRDCIGFGLAPPRPSIPPGIPPPAPAPAPIGIDIIGIPAGRPAAAISASLATPAGPNPAIAELAIREGIDPSQVGGTDTAPTIRALPNPAEIDEPSPAPPIAFTPLTGASTNFAALAGIPAAVAPATTAVDPRSELLIRFISGHIAMLNGYISIDAFCSGNDCSVVSAAGTAAMTLCTGVASAEEADVTIPSACVPIWDANPARSTGGRLNGTRAAATDDAPP</sequence>
<dbReference type="EMBL" id="AP022572">
    <property type="protein sequence ID" value="BBX56395.1"/>
    <property type="molecule type" value="Genomic_DNA"/>
</dbReference>
<protein>
    <submittedName>
        <fullName evidence="1">Uncharacterized protein</fullName>
    </submittedName>
</protein>